<evidence type="ECO:0000256" key="4">
    <source>
        <dbReference type="ARBA" id="ARBA00022759"/>
    </source>
</evidence>
<dbReference type="GO" id="GO:0015074">
    <property type="term" value="P:DNA integration"/>
    <property type="evidence" value="ECO:0007669"/>
    <property type="project" value="InterPro"/>
</dbReference>
<evidence type="ECO:0000256" key="1">
    <source>
        <dbReference type="ARBA" id="ARBA00022679"/>
    </source>
</evidence>
<keyword evidence="2" id="KW-0548">Nucleotidyltransferase</keyword>
<keyword evidence="6" id="KW-0695">RNA-directed DNA polymerase</keyword>
<dbReference type="InterPro" id="IPR041588">
    <property type="entry name" value="Integrase_H2C2"/>
</dbReference>
<dbReference type="PANTHER" id="PTHR37984">
    <property type="entry name" value="PROTEIN CBG26694"/>
    <property type="match status" value="1"/>
</dbReference>
<dbReference type="CDD" id="cd09274">
    <property type="entry name" value="RNase_HI_RT_Ty3"/>
    <property type="match status" value="1"/>
</dbReference>
<dbReference type="InterPro" id="IPR043128">
    <property type="entry name" value="Rev_trsase/Diguanyl_cyclase"/>
</dbReference>
<keyword evidence="1" id="KW-0808">Transferase</keyword>
<dbReference type="InterPro" id="IPR036397">
    <property type="entry name" value="RNaseH_sf"/>
</dbReference>
<evidence type="ECO:0000313" key="8">
    <source>
        <dbReference type="EMBL" id="CDF77564.1"/>
    </source>
</evidence>
<dbReference type="PROSITE" id="PS50994">
    <property type="entry name" value="INTEGRASE"/>
    <property type="match status" value="1"/>
</dbReference>
<evidence type="ECO:0000259" key="7">
    <source>
        <dbReference type="PROSITE" id="PS50994"/>
    </source>
</evidence>
<dbReference type="InterPro" id="IPR041373">
    <property type="entry name" value="RT_RNaseH"/>
</dbReference>
<evidence type="ECO:0000313" key="9">
    <source>
        <dbReference type="Proteomes" id="UP000012073"/>
    </source>
</evidence>
<dbReference type="InterPro" id="IPR001584">
    <property type="entry name" value="Integrase_cat-core"/>
</dbReference>
<keyword evidence="5" id="KW-0378">Hydrolase</keyword>
<dbReference type="PANTHER" id="PTHR37984:SF5">
    <property type="entry name" value="PROTEIN NYNRIN-LIKE"/>
    <property type="match status" value="1"/>
</dbReference>
<dbReference type="InterPro" id="IPR043502">
    <property type="entry name" value="DNA/RNA_pol_sf"/>
</dbReference>
<dbReference type="GeneID" id="17325056"/>
<dbReference type="RefSeq" id="XP_005717348.1">
    <property type="nucleotide sequence ID" value="XM_005717291.1"/>
</dbReference>
<evidence type="ECO:0000256" key="5">
    <source>
        <dbReference type="ARBA" id="ARBA00022801"/>
    </source>
</evidence>
<dbReference type="STRING" id="2769.S0F3N3"/>
<organism evidence="8 9">
    <name type="scientific">Chondrus crispus</name>
    <name type="common">Carrageen Irish moss</name>
    <name type="synonym">Polymorpha crispa</name>
    <dbReference type="NCBI Taxonomy" id="2769"/>
    <lineage>
        <taxon>Eukaryota</taxon>
        <taxon>Rhodophyta</taxon>
        <taxon>Florideophyceae</taxon>
        <taxon>Rhodymeniophycidae</taxon>
        <taxon>Gigartinales</taxon>
        <taxon>Gigartinaceae</taxon>
        <taxon>Chondrus</taxon>
    </lineage>
</organism>
<dbReference type="Proteomes" id="UP000012073">
    <property type="component" value="Unassembled WGS sequence"/>
</dbReference>
<dbReference type="GO" id="GO:0016787">
    <property type="term" value="F:hydrolase activity"/>
    <property type="evidence" value="ECO:0007669"/>
    <property type="project" value="UniProtKB-KW"/>
</dbReference>
<keyword evidence="4" id="KW-0255">Endonuclease</keyword>
<dbReference type="KEGG" id="ccp:CHC_T00005419001"/>
<dbReference type="EMBL" id="HG001843">
    <property type="protein sequence ID" value="CDF77564.1"/>
    <property type="molecule type" value="Genomic_DNA"/>
</dbReference>
<name>S0F3N3_CHOCR</name>
<keyword evidence="3" id="KW-0540">Nuclease</keyword>
<dbReference type="FunFam" id="1.10.340.70:FF:000001">
    <property type="entry name" value="Retrovirus-related Pol polyprotein from transposon gypsy-like Protein"/>
    <property type="match status" value="1"/>
</dbReference>
<dbReference type="Pfam" id="PF17917">
    <property type="entry name" value="RT_RNaseH"/>
    <property type="match status" value="1"/>
</dbReference>
<dbReference type="Gene3D" id="1.10.340.70">
    <property type="match status" value="1"/>
</dbReference>
<evidence type="ECO:0000256" key="2">
    <source>
        <dbReference type="ARBA" id="ARBA00022695"/>
    </source>
</evidence>
<gene>
    <name evidence="8" type="ORF">CHC_T00005419001</name>
</gene>
<dbReference type="Pfam" id="PF17921">
    <property type="entry name" value="Integrase_H2C2"/>
    <property type="match status" value="1"/>
</dbReference>
<dbReference type="GO" id="GO:0003964">
    <property type="term" value="F:RNA-directed DNA polymerase activity"/>
    <property type="evidence" value="ECO:0007669"/>
    <property type="project" value="UniProtKB-KW"/>
</dbReference>
<dbReference type="Gene3D" id="3.30.420.10">
    <property type="entry name" value="Ribonuclease H-like superfamily/Ribonuclease H"/>
    <property type="match status" value="1"/>
</dbReference>
<dbReference type="PhylomeDB" id="S0F3N3"/>
<dbReference type="AlphaFoldDB" id="S0F3N3"/>
<dbReference type="GO" id="GO:0004519">
    <property type="term" value="F:endonuclease activity"/>
    <property type="evidence" value="ECO:0007669"/>
    <property type="project" value="UniProtKB-KW"/>
</dbReference>
<accession>S0F3N3</accession>
<reference evidence="9" key="1">
    <citation type="journal article" date="2013" name="Proc. Natl. Acad. Sci. U.S.A.">
        <title>Genome structure and metabolic features in the red seaweed Chondrus crispus shed light on evolution of the Archaeplastida.</title>
        <authorList>
            <person name="Collen J."/>
            <person name="Porcel B."/>
            <person name="Carre W."/>
            <person name="Ball S.G."/>
            <person name="Chaparro C."/>
            <person name="Tonon T."/>
            <person name="Barbeyron T."/>
            <person name="Michel G."/>
            <person name="Noel B."/>
            <person name="Valentin K."/>
            <person name="Elias M."/>
            <person name="Artiguenave F."/>
            <person name="Arun A."/>
            <person name="Aury J.M."/>
            <person name="Barbosa-Neto J.F."/>
            <person name="Bothwell J.H."/>
            <person name="Bouget F.Y."/>
            <person name="Brillet L."/>
            <person name="Cabello-Hurtado F."/>
            <person name="Capella-Gutierrez S."/>
            <person name="Charrier B."/>
            <person name="Cladiere L."/>
            <person name="Cock J.M."/>
            <person name="Coelho S.M."/>
            <person name="Colleoni C."/>
            <person name="Czjzek M."/>
            <person name="Da Silva C."/>
            <person name="Delage L."/>
            <person name="Denoeud F."/>
            <person name="Deschamps P."/>
            <person name="Dittami S.M."/>
            <person name="Gabaldon T."/>
            <person name="Gachon C.M."/>
            <person name="Groisillier A."/>
            <person name="Herve C."/>
            <person name="Jabbari K."/>
            <person name="Katinka M."/>
            <person name="Kloareg B."/>
            <person name="Kowalczyk N."/>
            <person name="Labadie K."/>
            <person name="Leblanc C."/>
            <person name="Lopez P.J."/>
            <person name="McLachlan D.H."/>
            <person name="Meslet-Cladiere L."/>
            <person name="Moustafa A."/>
            <person name="Nehr Z."/>
            <person name="Nyvall Collen P."/>
            <person name="Panaud O."/>
            <person name="Partensky F."/>
            <person name="Poulain J."/>
            <person name="Rensing S.A."/>
            <person name="Rousvoal S."/>
            <person name="Samson G."/>
            <person name="Symeonidi A."/>
            <person name="Weissenbach J."/>
            <person name="Zambounis A."/>
            <person name="Wincker P."/>
            <person name="Boyen C."/>
        </authorList>
    </citation>
    <scope>NUCLEOTIDE SEQUENCE [LARGE SCALE GENOMIC DNA]</scope>
    <source>
        <strain evidence="9">cv. Stackhouse</strain>
    </source>
</reference>
<dbReference type="SUPFAM" id="SSF53098">
    <property type="entry name" value="Ribonuclease H-like"/>
    <property type="match status" value="1"/>
</dbReference>
<sequence>MCNVYRRFVDHFAKIAAPLTSMLKKGEPDRLPELDEDRRSAFEALKTCLISPPVWRLPRLGLPYSLDTDASDAQLGCTLLQQHEDGNRYPVGFWSRTLSSAERNYSTTEKECLAIVWAIQTLRPYLERERFTVNTDHHSLRWLMNLADASGRLARWRLRLAEFDFDVTYVKGIKNCLADALSRIQSIGGTTIVLAQHSDPFCKEIASHLKKGEGVAQIRLSKFFMNKEGVLCRKAHLDGVEQIVVPTTLRERVLYMAYYPAASGHHGGRGLFYTLRQRYYWPSMSVDAYATVRRCSDCAKARIKLRKHNAKLKTFPPMGPLEFIAIDILGELPRTPRGSRYLLVISDLFVYGAPVKLLSDNGSQFTSRLFLAVCKILRVESVFTTAYHPQANGQVERFKRTLVFSLQHYLADNQRDWDQLRDALTYGYNCTVNRMIGMKPFDLVLSRTPAPLSIQQTPTL</sequence>
<dbReference type="SUPFAM" id="SSF56672">
    <property type="entry name" value="DNA/RNA polymerases"/>
    <property type="match status" value="1"/>
</dbReference>
<dbReference type="InterPro" id="IPR012337">
    <property type="entry name" value="RNaseH-like_sf"/>
</dbReference>
<dbReference type="Gramene" id="CDF77564">
    <property type="protein sequence ID" value="CDF77564"/>
    <property type="gene ID" value="CHC_T00005419001"/>
</dbReference>
<keyword evidence="9" id="KW-1185">Reference proteome</keyword>
<evidence type="ECO:0000256" key="3">
    <source>
        <dbReference type="ARBA" id="ARBA00022722"/>
    </source>
</evidence>
<dbReference type="OrthoDB" id="10030726at2759"/>
<dbReference type="GO" id="GO:0003676">
    <property type="term" value="F:nucleic acid binding"/>
    <property type="evidence" value="ECO:0007669"/>
    <property type="project" value="InterPro"/>
</dbReference>
<proteinExistence type="predicted"/>
<dbReference type="InterPro" id="IPR050951">
    <property type="entry name" value="Retrovirus_Pol_polyprotein"/>
</dbReference>
<protein>
    <recommendedName>
        <fullName evidence="7">Integrase catalytic domain-containing protein</fullName>
    </recommendedName>
</protein>
<dbReference type="Gene3D" id="3.30.70.270">
    <property type="match status" value="1"/>
</dbReference>
<feature type="domain" description="Integrase catalytic" evidence="7">
    <location>
        <begin position="350"/>
        <end position="448"/>
    </location>
</feature>
<evidence type="ECO:0000256" key="6">
    <source>
        <dbReference type="ARBA" id="ARBA00022918"/>
    </source>
</evidence>